<evidence type="ECO:0000313" key="3">
    <source>
        <dbReference type="EMBL" id="MZP28952.1"/>
    </source>
</evidence>
<reference evidence="3 4" key="1">
    <citation type="submission" date="2020-01" db="EMBL/GenBank/DDBJ databases">
        <title>Whole-genome sequence of Heliobacterium undosum DSM 13378.</title>
        <authorList>
            <person name="Kyndt J.A."/>
            <person name="Meyer T.E."/>
        </authorList>
    </citation>
    <scope>NUCLEOTIDE SEQUENCE [LARGE SCALE GENOMIC DNA]</scope>
    <source>
        <strain evidence="3 4">DSM 13378</strain>
    </source>
</reference>
<dbReference type="RefSeq" id="WP_161255447.1">
    <property type="nucleotide sequence ID" value="NZ_WXEY01000003.1"/>
</dbReference>
<dbReference type="GO" id="GO:0008641">
    <property type="term" value="F:ubiquitin-like modifier activating enzyme activity"/>
    <property type="evidence" value="ECO:0007669"/>
    <property type="project" value="InterPro"/>
</dbReference>
<organism evidence="3 4">
    <name type="scientific">Heliomicrobium undosum</name>
    <dbReference type="NCBI Taxonomy" id="121734"/>
    <lineage>
        <taxon>Bacteria</taxon>
        <taxon>Bacillati</taxon>
        <taxon>Bacillota</taxon>
        <taxon>Clostridia</taxon>
        <taxon>Eubacteriales</taxon>
        <taxon>Heliobacteriaceae</taxon>
        <taxon>Heliomicrobium</taxon>
    </lineage>
</organism>
<dbReference type="Pfam" id="PF00899">
    <property type="entry name" value="ThiF"/>
    <property type="match status" value="1"/>
</dbReference>
<dbReference type="CDD" id="cd00757">
    <property type="entry name" value="ThiF_MoeB_HesA_family"/>
    <property type="match status" value="1"/>
</dbReference>
<dbReference type="Gene3D" id="3.40.50.720">
    <property type="entry name" value="NAD(P)-binding Rossmann-like Domain"/>
    <property type="match status" value="1"/>
</dbReference>
<name>A0A845KYI0_9FIRM</name>
<accession>A0A845KYI0</accession>
<keyword evidence="3" id="KW-0548">Nucleotidyltransferase</keyword>
<keyword evidence="4" id="KW-1185">Reference proteome</keyword>
<evidence type="ECO:0000256" key="1">
    <source>
        <dbReference type="ARBA" id="ARBA00009919"/>
    </source>
</evidence>
<dbReference type="PANTHER" id="PTHR10953:SF102">
    <property type="entry name" value="ADENYLYLTRANSFERASE AND SULFURTRANSFERASE MOCS3"/>
    <property type="match status" value="1"/>
</dbReference>
<gene>
    <name evidence="3" type="ORF">GTO91_04410</name>
</gene>
<dbReference type="PANTHER" id="PTHR10953">
    <property type="entry name" value="UBIQUITIN-ACTIVATING ENZYME E1"/>
    <property type="match status" value="1"/>
</dbReference>
<dbReference type="FunFam" id="3.40.50.720:FF:000080">
    <property type="entry name" value="Thiazole biosynthesis adenylyltransferase ThiF"/>
    <property type="match status" value="1"/>
</dbReference>
<dbReference type="GO" id="GO:0005829">
    <property type="term" value="C:cytosol"/>
    <property type="evidence" value="ECO:0007669"/>
    <property type="project" value="TreeGrafter"/>
</dbReference>
<dbReference type="GO" id="GO:0008146">
    <property type="term" value="F:sulfotransferase activity"/>
    <property type="evidence" value="ECO:0007669"/>
    <property type="project" value="TreeGrafter"/>
</dbReference>
<evidence type="ECO:0000313" key="4">
    <source>
        <dbReference type="Proteomes" id="UP000463470"/>
    </source>
</evidence>
<protein>
    <submittedName>
        <fullName evidence="3">Thiazole biosynthesis adenylyltransferase ThiF</fullName>
    </submittedName>
</protein>
<dbReference type="GO" id="GO:0004792">
    <property type="term" value="F:thiosulfate-cyanide sulfurtransferase activity"/>
    <property type="evidence" value="ECO:0007669"/>
    <property type="project" value="TreeGrafter"/>
</dbReference>
<dbReference type="InterPro" id="IPR045886">
    <property type="entry name" value="ThiF/MoeB/HesA"/>
</dbReference>
<dbReference type="OrthoDB" id="9804286at2"/>
<dbReference type="SUPFAM" id="SSF69572">
    <property type="entry name" value="Activating enzymes of the ubiquitin-like proteins"/>
    <property type="match status" value="1"/>
</dbReference>
<feature type="domain" description="THIF-type NAD/FAD binding fold" evidence="2">
    <location>
        <begin position="4"/>
        <end position="242"/>
    </location>
</feature>
<evidence type="ECO:0000259" key="2">
    <source>
        <dbReference type="Pfam" id="PF00899"/>
    </source>
</evidence>
<proteinExistence type="inferred from homology"/>
<comment type="similarity">
    <text evidence="1">Belongs to the HesA/MoeB/ThiF family.</text>
</comment>
<sequence>MERYMKQIRFGAFGEAGQRRLGQSTALVAGVGALGTHLANTLARAGVGKLVLVDRDFVELSNLQRQILYDEADAAAMVPKAVAAKQKLQAINSEIRVEAIVADIHWANLPQLLDGVDLVLDGSDNFDLRYLLNDACVQAGIPWIYGGVTGAHGMAMVVRPGRGPCLRCLIPSPPPPGSAPTCDMAGILAPAIQMITAFQAVEAMKLLAGREDELAGGLFSVDLWNNRYDLIDLAAARRDDCPACGRGDFPFLAGREEMQATPLCGSNAVQITPARPAELDLEIMSERLSGAGKVEVTPYLLRFSSAEGEMVLFRDGRAMIRGTQDPVKAKAVYTRFTGA</sequence>
<dbReference type="InterPro" id="IPR035985">
    <property type="entry name" value="Ubiquitin-activating_enz"/>
</dbReference>
<comment type="caution">
    <text evidence="3">The sequence shown here is derived from an EMBL/GenBank/DDBJ whole genome shotgun (WGS) entry which is preliminary data.</text>
</comment>
<dbReference type="InterPro" id="IPR000594">
    <property type="entry name" value="ThiF_NAD_FAD-bd"/>
</dbReference>
<keyword evidence="3" id="KW-0808">Transferase</keyword>
<dbReference type="GO" id="GO:0016779">
    <property type="term" value="F:nucleotidyltransferase activity"/>
    <property type="evidence" value="ECO:0007669"/>
    <property type="project" value="UniProtKB-KW"/>
</dbReference>
<dbReference type="EMBL" id="WXEY01000003">
    <property type="protein sequence ID" value="MZP28952.1"/>
    <property type="molecule type" value="Genomic_DNA"/>
</dbReference>
<dbReference type="Proteomes" id="UP000463470">
    <property type="component" value="Unassembled WGS sequence"/>
</dbReference>
<dbReference type="AlphaFoldDB" id="A0A845KYI0"/>